<feature type="compositionally biased region" description="Basic residues" evidence="1">
    <location>
        <begin position="1"/>
        <end position="16"/>
    </location>
</feature>
<name>A0A1X7AT76_9GAMM</name>
<accession>A0A1X7AT76</accession>
<reference evidence="2 3" key="1">
    <citation type="submission" date="2017-03" db="EMBL/GenBank/DDBJ databases">
        <authorList>
            <person name="Afonso C.L."/>
            <person name="Miller P.J."/>
            <person name="Scott M.A."/>
            <person name="Spackman E."/>
            <person name="Goraichik I."/>
            <person name="Dimitrov K.M."/>
            <person name="Suarez D.L."/>
            <person name="Swayne D.E."/>
        </authorList>
    </citation>
    <scope>NUCLEOTIDE SEQUENCE [LARGE SCALE GENOMIC DNA]</scope>
    <source>
        <strain evidence="2">SB41UT1</strain>
    </source>
</reference>
<proteinExistence type="predicted"/>
<dbReference type="AlphaFoldDB" id="A0A1X7AT76"/>
<protein>
    <submittedName>
        <fullName evidence="2">Uncharacterized protein</fullName>
    </submittedName>
</protein>
<gene>
    <name evidence="2" type="ORF">EHSB41UT_04414</name>
</gene>
<keyword evidence="3" id="KW-1185">Reference proteome</keyword>
<feature type="region of interest" description="Disordered" evidence="1">
    <location>
        <begin position="1"/>
        <end position="39"/>
    </location>
</feature>
<dbReference type="Proteomes" id="UP000196573">
    <property type="component" value="Unassembled WGS sequence"/>
</dbReference>
<evidence type="ECO:0000313" key="3">
    <source>
        <dbReference type="Proteomes" id="UP000196573"/>
    </source>
</evidence>
<dbReference type="EMBL" id="FWPT01000014">
    <property type="protein sequence ID" value="SMA50597.1"/>
    <property type="molecule type" value="Genomic_DNA"/>
</dbReference>
<evidence type="ECO:0000313" key="2">
    <source>
        <dbReference type="EMBL" id="SMA50597.1"/>
    </source>
</evidence>
<sequence length="423" mass="48907">MPVHRRRTSHQKHHCSGAKPYSKPPQPKRRSPHQSSIQKQVSAIFLQREKNLSPSIQSLELNSTPLYRRNILARKACLDKEKISAEAYQKEQARASKLPLQQDDFLLSLNEPHLSARAEELDDLFQRVGPEGFACKELGTVLANAVVLLKDWLDQEDCYATEELQALITLLEGYLLSTENYDYRRVHALVMQFLNICEEYEAGLGHSVKQRCQKKRIAALIETDFMEVYAGRDAFRSKLKALGVYDPLTYDMSHPMDSLFLFWPSFQALPLTFFTRSLRYNIKPIGILAARWAFHDGRLFPRSLFYRHDRFHARQQSQGHITDRDSKQTLLEAREHAVGTITQDKDIQLAIWLLLFTEHHEAALDLLSRGQYAASLETLADMIEEHDQLTKTITPLHLEAGKVILDYVEPRLPMRRSRPKRSY</sequence>
<evidence type="ECO:0000256" key="1">
    <source>
        <dbReference type="SAM" id="MobiDB-lite"/>
    </source>
</evidence>
<organism evidence="2 3">
    <name type="scientific">Parendozoicomonas haliclonae</name>
    <dbReference type="NCBI Taxonomy" id="1960125"/>
    <lineage>
        <taxon>Bacteria</taxon>
        <taxon>Pseudomonadati</taxon>
        <taxon>Pseudomonadota</taxon>
        <taxon>Gammaproteobacteria</taxon>
        <taxon>Oceanospirillales</taxon>
        <taxon>Endozoicomonadaceae</taxon>
        <taxon>Parendozoicomonas</taxon>
    </lineage>
</organism>